<feature type="compositionally biased region" description="Polar residues" evidence="2">
    <location>
        <begin position="1"/>
        <end position="21"/>
    </location>
</feature>
<dbReference type="GO" id="GO:0032982">
    <property type="term" value="C:myosin filament"/>
    <property type="evidence" value="ECO:0007669"/>
    <property type="project" value="TreeGrafter"/>
</dbReference>
<feature type="compositionally biased region" description="Basic and acidic residues" evidence="2">
    <location>
        <begin position="52"/>
        <end position="62"/>
    </location>
</feature>
<dbReference type="EMBL" id="CATQJL010000326">
    <property type="protein sequence ID" value="CAJ0609378.1"/>
    <property type="molecule type" value="Genomic_DNA"/>
</dbReference>
<dbReference type="GO" id="GO:0005737">
    <property type="term" value="C:cytoplasm"/>
    <property type="evidence" value="ECO:0007669"/>
    <property type="project" value="TreeGrafter"/>
</dbReference>
<feature type="coiled-coil region" evidence="1">
    <location>
        <begin position="915"/>
        <end position="1012"/>
    </location>
</feature>
<proteinExistence type="predicted"/>
<feature type="coiled-coil region" evidence="1">
    <location>
        <begin position="674"/>
        <end position="804"/>
    </location>
</feature>
<dbReference type="GO" id="GO:0016460">
    <property type="term" value="C:myosin II complex"/>
    <property type="evidence" value="ECO:0007669"/>
    <property type="project" value="TreeGrafter"/>
</dbReference>
<evidence type="ECO:0000256" key="2">
    <source>
        <dbReference type="SAM" id="MobiDB-lite"/>
    </source>
</evidence>
<feature type="coiled-coil region" evidence="1">
    <location>
        <begin position="1475"/>
        <end position="1534"/>
    </location>
</feature>
<feature type="compositionally biased region" description="Acidic residues" evidence="2">
    <location>
        <begin position="129"/>
        <end position="138"/>
    </location>
</feature>
<feature type="coiled-coil region" evidence="1">
    <location>
        <begin position="1234"/>
        <end position="1268"/>
    </location>
</feature>
<accession>A0AA36MH29</accession>
<feature type="region of interest" description="Disordered" evidence="2">
    <location>
        <begin position="1"/>
        <end position="65"/>
    </location>
</feature>
<evidence type="ECO:0000313" key="4">
    <source>
        <dbReference type="Proteomes" id="UP001176961"/>
    </source>
</evidence>
<keyword evidence="1" id="KW-0175">Coiled coil</keyword>
<sequence>MSSEPRPTQDESTAGPSTSKTESQEPIKGILKRPSIKAENKDQVVPTITHRPSPDRFPDKPGTRIPKLSVTWWEKNAVAVFGDTSDENNTDSEQLLKDLGNGSSNVQTDERQTAILDSEEDSEEILLESQDLNDDEPHEETMETMSVASSTGSASSSVVGRWWTGKDTRFVPHCQKRGCNHNHGDLGEYLTPTQRRNREVNELKNELKAALKERDEKEQHLEELRERIKEVEVLNVKQASLSDSHRLMLREREAAEAHEREKKQMERKHAVRVNQLVQETLTARDEIVRLNARVKDLEAVINVPRTDSATMTEATQYAQPTSQSPIASDPVDPNQGTGRSPLPGTSPLMPLSPVHSLPDQMTMSSPMLASPSCVTVESKVTGQPMYLSQEALNHIQACQNEAFIWRTKAAQLEIVVKDQLAKANRVEEALRAELFAARSGFVEQAQTSDVPKKSTATGEDVKTGTPTKVSPVPFECTLPSCVERKKDLIQENNRLLEQIEEVNMRIHELEDDVTALRHDVDGLEDHRDRLKQQLDLTVQERDSKIAEVAACNIVIGRHQAEKETMQKAIAYMEERMQVYQNTLMAHDLVVSDENSSDWRKGFVDPRYNVMLSKRVQTSLTAEALSKHEDEFASTKRKLTELRSEFASNRSDLTDRFAEIERILLTKTQLVDTLSKQLEDTRREQRQEIDSHQQERESFKQKLEEISAVAERVPLLESRIEQLLKEKSEFEIRFAAQREELEHALEESLAETLSKYKEQSDYWTGKQAALEQSLERAKAEISQHLMEKEDMKMKAKLERADLERRLTSSIDHVALLNSQINKSRRDVECEARPRHVSKYVACRPNSRSKSTTIAKGDLFDENEERYKLCQGELATTRRQVHVLQQKLISTMQEKADKRVQVRRRIACVVDRDPEPQRAHQEKLEALETKNAELREQVTSELHLTTAEEEKANLVRGERERIRHLVNEFENVRRELNQEMNRYESEKTWLKSRIRNLETDNEELQRTIDAQAEGASTFGTVPMRKTLSEPEINTDDEALRLRSENVRLKRELDRVRESLCKTASVVGRDRSQLSPAFATLADDLNLVKSDLEQILSTMDSGAPGGSEKNIDGSTSPVSARSAAEDEEVLHSDILTTVMMSWETDERENLAKDLLRSRQERDVLKARLERMTRQLKEAQAELEVYRHEGVLAQTSNGKETSQRVVRSRSASNLAENATDRQEVHLWKEKCGTMFRELNAMRSGYQRAQADRRELKIQVAMLRGELEMARCEGERDADTSIGSSVYFSPISVRSRSCHTSSDLRRRRSNVVAVHESPHPFDRTSTHESVACRVPATPPVKRGASEPERRSRSEQRKRSSPLRPTPDAKSRRRSVKKNIPSSLSSSFTSDIGGDWFGSTAQQKDMPQMSQSWHEGSANKTQFESQPTERSQTSRRESRTISLRERVGQLGRENRFLKDQLAIANAALASARRVRPDNDRLTKLEQEKDALREKVELLLAKIDQDSTSACAAVEEANAQLELSRNENMMYEQKIRDMEEERREMYLVMFKKGQEAAAMDLKEVAHVDQMTQDRVVLRFLHDAFYYYLMNKGDAKEHLQAIMTMLDFSVEQKDEVAKKKGRSF</sequence>
<dbReference type="PANTHER" id="PTHR45615">
    <property type="entry name" value="MYOSIN HEAVY CHAIN, NON-MUSCLE"/>
    <property type="match status" value="1"/>
</dbReference>
<feature type="compositionally biased region" description="Basic and acidic residues" evidence="2">
    <location>
        <begin position="1426"/>
        <end position="1438"/>
    </location>
</feature>
<dbReference type="GO" id="GO:0051015">
    <property type="term" value="F:actin filament binding"/>
    <property type="evidence" value="ECO:0007669"/>
    <property type="project" value="TreeGrafter"/>
</dbReference>
<feature type="compositionally biased region" description="Polar residues" evidence="2">
    <location>
        <begin position="1374"/>
        <end position="1384"/>
    </location>
</feature>
<feature type="coiled-coil region" evidence="1">
    <location>
        <begin position="1144"/>
        <end position="1185"/>
    </location>
</feature>
<organism evidence="3 4">
    <name type="scientific">Cylicocyclus nassatus</name>
    <name type="common">Nematode worm</name>
    <dbReference type="NCBI Taxonomy" id="53992"/>
    <lineage>
        <taxon>Eukaryota</taxon>
        <taxon>Metazoa</taxon>
        <taxon>Ecdysozoa</taxon>
        <taxon>Nematoda</taxon>
        <taxon>Chromadorea</taxon>
        <taxon>Rhabditida</taxon>
        <taxon>Rhabditina</taxon>
        <taxon>Rhabditomorpha</taxon>
        <taxon>Strongyloidea</taxon>
        <taxon>Strongylidae</taxon>
        <taxon>Cylicocyclus</taxon>
    </lineage>
</organism>
<feature type="compositionally biased region" description="Low complexity" evidence="2">
    <location>
        <begin position="146"/>
        <end position="158"/>
    </location>
</feature>
<feature type="compositionally biased region" description="Basic and acidic residues" evidence="2">
    <location>
        <begin position="1311"/>
        <end position="1321"/>
    </location>
</feature>
<name>A0AA36MH29_CYLNA</name>
<feature type="region of interest" description="Disordered" evidence="2">
    <location>
        <begin position="1293"/>
        <end position="1438"/>
    </location>
</feature>
<evidence type="ECO:0008006" key="5">
    <source>
        <dbReference type="Google" id="ProtNLM"/>
    </source>
</evidence>
<evidence type="ECO:0000313" key="3">
    <source>
        <dbReference type="EMBL" id="CAJ0609378.1"/>
    </source>
</evidence>
<feature type="coiled-coil region" evidence="1">
    <location>
        <begin position="193"/>
        <end position="268"/>
    </location>
</feature>
<feature type="region of interest" description="Disordered" evidence="2">
    <location>
        <begin position="1190"/>
        <end position="1209"/>
    </location>
</feature>
<feature type="compositionally biased region" description="Polar residues" evidence="2">
    <location>
        <begin position="1393"/>
        <end position="1420"/>
    </location>
</feature>
<feature type="region of interest" description="Disordered" evidence="2">
    <location>
        <begin position="129"/>
        <end position="158"/>
    </location>
</feature>
<evidence type="ECO:0000256" key="1">
    <source>
        <dbReference type="SAM" id="Coils"/>
    </source>
</evidence>
<feature type="coiled-coil region" evidence="1">
    <location>
        <begin position="482"/>
        <end position="540"/>
    </location>
</feature>
<dbReference type="GO" id="GO:0000146">
    <property type="term" value="F:microfilament motor activity"/>
    <property type="evidence" value="ECO:0007669"/>
    <property type="project" value="TreeGrafter"/>
</dbReference>
<protein>
    <recommendedName>
        <fullName evidence="5">GRIP domain-containing protein</fullName>
    </recommendedName>
</protein>
<feature type="region of interest" description="Disordered" evidence="2">
    <location>
        <begin position="311"/>
        <end position="365"/>
    </location>
</feature>
<comment type="caution">
    <text evidence="3">The sequence shown here is derived from an EMBL/GenBank/DDBJ whole genome shotgun (WGS) entry which is preliminary data.</text>
</comment>
<feature type="compositionally biased region" description="Polar residues" evidence="2">
    <location>
        <begin position="311"/>
        <end position="326"/>
    </location>
</feature>
<feature type="compositionally biased region" description="Basic and acidic residues" evidence="2">
    <location>
        <begin position="1338"/>
        <end position="1352"/>
    </location>
</feature>
<dbReference type="Proteomes" id="UP001176961">
    <property type="component" value="Unassembled WGS sequence"/>
</dbReference>
<gene>
    <name evidence="3" type="ORF">CYNAS_LOCUS21361</name>
</gene>
<keyword evidence="4" id="KW-1185">Reference proteome</keyword>
<dbReference type="PANTHER" id="PTHR45615:SF40">
    <property type="entry name" value="MYOSIN HEAVY CHAIN, NON-MUSCLE"/>
    <property type="match status" value="1"/>
</dbReference>
<reference evidence="3" key="1">
    <citation type="submission" date="2023-07" db="EMBL/GenBank/DDBJ databases">
        <authorList>
            <consortium name="CYATHOMIX"/>
        </authorList>
    </citation>
    <scope>NUCLEOTIDE SEQUENCE</scope>
    <source>
        <strain evidence="3">N/A</strain>
    </source>
</reference>
<feature type="region of interest" description="Disordered" evidence="2">
    <location>
        <begin position="1095"/>
        <end position="1124"/>
    </location>
</feature>